<reference evidence="1 2" key="1">
    <citation type="submission" date="2020-09" db="EMBL/GenBank/DDBJ databases">
        <title>De no assembly of potato wild relative species, Solanum commersonii.</title>
        <authorList>
            <person name="Cho K."/>
        </authorList>
    </citation>
    <scope>NUCLEOTIDE SEQUENCE [LARGE SCALE GENOMIC DNA]</scope>
    <source>
        <strain evidence="1">LZ3.2</strain>
        <tissue evidence="1">Leaf</tissue>
    </source>
</reference>
<dbReference type="Proteomes" id="UP000824120">
    <property type="component" value="Chromosome 8"/>
</dbReference>
<name>A0A9J5XU76_SOLCO</name>
<keyword evidence="2" id="KW-1185">Reference proteome</keyword>
<proteinExistence type="predicted"/>
<gene>
    <name evidence="1" type="ORF">H5410_042397</name>
</gene>
<sequence>MLFVLKGAVIADSGGLPSPFGDARYSVTISPKRGAEEGGEARSLADRRRHLVEPADGGSFIRRFFSVADGVASPADLIWRSGWRLLGERGEKEKNERGDKAFGMEAIDTKEFDMIKAAHNTKELGVEVSDIDELVREDSVDAKGERKKEEGRGRLAADRCCPRWWSCYQRWRLAVAAASLSWSLADGAGCSVDLTGETGGGCLEREEKKRKNERGDRIKQSLNLSAQDLGFSSRIRHSHLRRRRFLDLAILGFFRSNRFLNAHVKFSMFLIIEEHRSIC</sequence>
<evidence type="ECO:0000313" key="2">
    <source>
        <dbReference type="Proteomes" id="UP000824120"/>
    </source>
</evidence>
<accession>A0A9J5XU76</accession>
<organism evidence="1 2">
    <name type="scientific">Solanum commersonii</name>
    <name type="common">Commerson's wild potato</name>
    <name type="synonym">Commerson's nightshade</name>
    <dbReference type="NCBI Taxonomy" id="4109"/>
    <lineage>
        <taxon>Eukaryota</taxon>
        <taxon>Viridiplantae</taxon>
        <taxon>Streptophyta</taxon>
        <taxon>Embryophyta</taxon>
        <taxon>Tracheophyta</taxon>
        <taxon>Spermatophyta</taxon>
        <taxon>Magnoliopsida</taxon>
        <taxon>eudicotyledons</taxon>
        <taxon>Gunneridae</taxon>
        <taxon>Pentapetalae</taxon>
        <taxon>asterids</taxon>
        <taxon>lamiids</taxon>
        <taxon>Solanales</taxon>
        <taxon>Solanaceae</taxon>
        <taxon>Solanoideae</taxon>
        <taxon>Solaneae</taxon>
        <taxon>Solanum</taxon>
    </lineage>
</organism>
<dbReference type="EMBL" id="JACXVP010000008">
    <property type="protein sequence ID" value="KAG5591883.1"/>
    <property type="molecule type" value="Genomic_DNA"/>
</dbReference>
<comment type="caution">
    <text evidence="1">The sequence shown here is derived from an EMBL/GenBank/DDBJ whole genome shotgun (WGS) entry which is preliminary data.</text>
</comment>
<protein>
    <submittedName>
        <fullName evidence="1">Uncharacterized protein</fullName>
    </submittedName>
</protein>
<dbReference type="AlphaFoldDB" id="A0A9J5XU76"/>
<evidence type="ECO:0000313" key="1">
    <source>
        <dbReference type="EMBL" id="KAG5591883.1"/>
    </source>
</evidence>